<evidence type="ECO:0000313" key="1">
    <source>
        <dbReference type="EMBL" id="CAB5214734.1"/>
    </source>
</evidence>
<name>A0A6J7WKN8_9CAUD</name>
<dbReference type="EMBL" id="LR798243">
    <property type="protein sequence ID" value="CAB5214734.1"/>
    <property type="molecule type" value="Genomic_DNA"/>
</dbReference>
<organism evidence="1">
    <name type="scientific">uncultured Caudovirales phage</name>
    <dbReference type="NCBI Taxonomy" id="2100421"/>
    <lineage>
        <taxon>Viruses</taxon>
        <taxon>Duplodnaviria</taxon>
        <taxon>Heunggongvirae</taxon>
        <taxon>Uroviricota</taxon>
        <taxon>Caudoviricetes</taxon>
        <taxon>Peduoviridae</taxon>
        <taxon>Maltschvirus</taxon>
        <taxon>Maltschvirus maltsch</taxon>
    </lineage>
</organism>
<gene>
    <name evidence="1" type="ORF">UFOVP190_245</name>
</gene>
<proteinExistence type="predicted"/>
<reference evidence="1" key="1">
    <citation type="submission" date="2020-05" db="EMBL/GenBank/DDBJ databases">
        <authorList>
            <person name="Chiriac C."/>
            <person name="Salcher M."/>
            <person name="Ghai R."/>
            <person name="Kavagutti S V."/>
        </authorList>
    </citation>
    <scope>NUCLEOTIDE SEQUENCE</scope>
</reference>
<protein>
    <submittedName>
        <fullName evidence="1">Uncharacterized protein</fullName>
    </submittedName>
</protein>
<sequence length="140" mass="15764">MSKLISYVGYSRVDGALKFRTAANEVRIAQLEKLGDTDINMVALPMEMTKASAAKWALTAAFFAKCNEEIFALFTANVKDENPFVAKPKAAKKERTVTVKRTKTSALDLVYPEIKMTPKEAAHWRRYWLLNMSNPSVKMS</sequence>
<accession>A0A6J7WKN8</accession>